<organism evidence="2 3">
    <name type="scientific">Brassica carinata</name>
    <name type="common">Ethiopian mustard</name>
    <name type="synonym">Abyssinian cabbage</name>
    <dbReference type="NCBI Taxonomy" id="52824"/>
    <lineage>
        <taxon>Eukaryota</taxon>
        <taxon>Viridiplantae</taxon>
        <taxon>Streptophyta</taxon>
        <taxon>Embryophyta</taxon>
        <taxon>Tracheophyta</taxon>
        <taxon>Spermatophyta</taxon>
        <taxon>Magnoliopsida</taxon>
        <taxon>eudicotyledons</taxon>
        <taxon>Gunneridae</taxon>
        <taxon>Pentapetalae</taxon>
        <taxon>rosids</taxon>
        <taxon>malvids</taxon>
        <taxon>Brassicales</taxon>
        <taxon>Brassicaceae</taxon>
        <taxon>Brassiceae</taxon>
        <taxon>Brassica</taxon>
    </lineage>
</organism>
<dbReference type="OrthoDB" id="687122at2759"/>
<dbReference type="PANTHER" id="PTHR31111">
    <property type="entry name" value="BNAA05G37150D PROTEIN-RELATED"/>
    <property type="match status" value="1"/>
</dbReference>
<dbReference type="EMBL" id="JAAMPC010000007">
    <property type="protein sequence ID" value="KAG2304122.1"/>
    <property type="molecule type" value="Genomic_DNA"/>
</dbReference>
<proteinExistence type="predicted"/>
<dbReference type="Pfam" id="PF08268">
    <property type="entry name" value="FBA_3"/>
    <property type="match status" value="1"/>
</dbReference>
<keyword evidence="3" id="KW-1185">Reference proteome</keyword>
<protein>
    <recommendedName>
        <fullName evidence="1">F-box associated beta-propeller type 3 domain-containing protein</fullName>
    </recommendedName>
</protein>
<feature type="domain" description="F-box associated beta-propeller type 3" evidence="1">
    <location>
        <begin position="31"/>
        <end position="145"/>
    </location>
</feature>
<dbReference type="InterPro" id="IPR013187">
    <property type="entry name" value="F-box-assoc_dom_typ3"/>
</dbReference>
<name>A0A8X7SDP8_BRACI</name>
<evidence type="ECO:0000313" key="3">
    <source>
        <dbReference type="Proteomes" id="UP000886595"/>
    </source>
</evidence>
<dbReference type="InterPro" id="IPR017451">
    <property type="entry name" value="F-box-assoc_interact_dom"/>
</dbReference>
<dbReference type="PANTHER" id="PTHR31111:SF138">
    <property type="entry name" value="F-BOX ASSOCIATED DOMAIN-CONTAINING PROTEIN"/>
    <property type="match status" value="1"/>
</dbReference>
<gene>
    <name evidence="2" type="ORF">Bca52824_032773</name>
</gene>
<dbReference type="NCBIfam" id="TIGR01640">
    <property type="entry name" value="F_box_assoc_1"/>
    <property type="match status" value="1"/>
</dbReference>
<comment type="caution">
    <text evidence="2">The sequence shown here is derived from an EMBL/GenBank/DDBJ whole genome shotgun (WGS) entry which is preliminary data.</text>
</comment>
<accession>A0A8X7SDP8</accession>
<evidence type="ECO:0000259" key="1">
    <source>
        <dbReference type="Pfam" id="PF08268"/>
    </source>
</evidence>
<dbReference type="AlphaFoldDB" id="A0A8X7SDP8"/>
<dbReference type="Proteomes" id="UP000886595">
    <property type="component" value="Unassembled WGS sequence"/>
</dbReference>
<evidence type="ECO:0000313" key="2">
    <source>
        <dbReference type="EMBL" id="KAG2304122.1"/>
    </source>
</evidence>
<reference evidence="2 3" key="1">
    <citation type="submission" date="2020-02" db="EMBL/GenBank/DDBJ databases">
        <authorList>
            <person name="Ma Q."/>
            <person name="Huang Y."/>
            <person name="Song X."/>
            <person name="Pei D."/>
        </authorList>
    </citation>
    <scope>NUCLEOTIDE SEQUENCE [LARGE SCALE GENOMIC DNA]</scope>
    <source>
        <strain evidence="2">Sxm20200214</strain>
        <tissue evidence="2">Leaf</tissue>
    </source>
</reference>
<sequence length="185" mass="21417">MRSCIPCRTGIRRRRPLPEPATFRRGRRILKQWVLVLKPGASWKEVDPTSNHMPISRPGLSINGRIYYLALTNTPNYVVVNFDIESEKFENIQAPGVHTRLKKVSLTEYDGEVVLWVLKEDGNKKWSKKTLDLQPSQIHLVHNLHFEIDINGIPDHWFDTIAANECFSLMYMDQSESILYLGDLN</sequence>